<gene>
    <name evidence="1" type="ORF">Pint_21147</name>
</gene>
<sequence>MTRQFYVQVPEFAKLWGSSSRQAKISIIDDVSGVIKPGRMTLLLGPPGCGKTSLLKVFSGNQSNSLTII</sequence>
<reference evidence="2" key="1">
    <citation type="journal article" date="2023" name="G3 (Bethesda)">
        <title>Genome assembly and association tests identify interacting loci associated with vigor, precocity, and sex in interspecific pistachio rootstocks.</title>
        <authorList>
            <person name="Palmer W."/>
            <person name="Jacygrad E."/>
            <person name="Sagayaradj S."/>
            <person name="Cavanaugh K."/>
            <person name="Han R."/>
            <person name="Bertier L."/>
            <person name="Beede B."/>
            <person name="Kafkas S."/>
            <person name="Golino D."/>
            <person name="Preece J."/>
            <person name="Michelmore R."/>
        </authorList>
    </citation>
    <scope>NUCLEOTIDE SEQUENCE [LARGE SCALE GENOMIC DNA]</scope>
</reference>
<comment type="caution">
    <text evidence="1">The sequence shown here is derived from an EMBL/GenBank/DDBJ whole genome shotgun (WGS) entry which is preliminary data.</text>
</comment>
<evidence type="ECO:0000313" key="2">
    <source>
        <dbReference type="Proteomes" id="UP001163603"/>
    </source>
</evidence>
<keyword evidence="2" id="KW-1185">Reference proteome</keyword>
<organism evidence="1 2">
    <name type="scientific">Pistacia integerrima</name>
    <dbReference type="NCBI Taxonomy" id="434235"/>
    <lineage>
        <taxon>Eukaryota</taxon>
        <taxon>Viridiplantae</taxon>
        <taxon>Streptophyta</taxon>
        <taxon>Embryophyta</taxon>
        <taxon>Tracheophyta</taxon>
        <taxon>Spermatophyta</taxon>
        <taxon>Magnoliopsida</taxon>
        <taxon>eudicotyledons</taxon>
        <taxon>Gunneridae</taxon>
        <taxon>Pentapetalae</taxon>
        <taxon>rosids</taxon>
        <taxon>malvids</taxon>
        <taxon>Sapindales</taxon>
        <taxon>Anacardiaceae</taxon>
        <taxon>Pistacia</taxon>
    </lineage>
</organism>
<dbReference type="Proteomes" id="UP001163603">
    <property type="component" value="Chromosome 13"/>
</dbReference>
<proteinExistence type="predicted"/>
<name>A0ACC0XB92_9ROSI</name>
<dbReference type="EMBL" id="CM047748">
    <property type="protein sequence ID" value="KAJ0013548.1"/>
    <property type="molecule type" value="Genomic_DNA"/>
</dbReference>
<evidence type="ECO:0000313" key="1">
    <source>
        <dbReference type="EMBL" id="KAJ0013548.1"/>
    </source>
</evidence>
<protein>
    <submittedName>
        <fullName evidence="1">Uncharacterized protein</fullName>
    </submittedName>
</protein>
<accession>A0ACC0XB92</accession>